<keyword evidence="7 9" id="KW-0472">Membrane</keyword>
<evidence type="ECO:0000256" key="8">
    <source>
        <dbReference type="PROSITE-ProRule" id="PRU00175"/>
    </source>
</evidence>
<evidence type="ECO:0000256" key="3">
    <source>
        <dbReference type="ARBA" id="ARBA00022723"/>
    </source>
</evidence>
<dbReference type="GO" id="GO:0008270">
    <property type="term" value="F:zinc ion binding"/>
    <property type="evidence" value="ECO:0007669"/>
    <property type="project" value="UniProtKB-KW"/>
</dbReference>
<dbReference type="GO" id="GO:0043161">
    <property type="term" value="P:proteasome-mediated ubiquitin-dependent protein catabolic process"/>
    <property type="evidence" value="ECO:0007669"/>
    <property type="project" value="TreeGrafter"/>
</dbReference>
<feature type="transmembrane region" description="Helical" evidence="9">
    <location>
        <begin position="173"/>
        <end position="195"/>
    </location>
</feature>
<evidence type="ECO:0000256" key="5">
    <source>
        <dbReference type="ARBA" id="ARBA00022833"/>
    </source>
</evidence>
<feature type="transmembrane region" description="Helical" evidence="9">
    <location>
        <begin position="201"/>
        <end position="218"/>
    </location>
</feature>
<feature type="transmembrane region" description="Helical" evidence="9">
    <location>
        <begin position="456"/>
        <end position="484"/>
    </location>
</feature>
<dbReference type="CDD" id="cd16476">
    <property type="entry name" value="RING-H2_RNF139-like"/>
    <property type="match status" value="1"/>
</dbReference>
<organism evidence="11 12">
    <name type="scientific">Parthenolecanium corni</name>
    <dbReference type="NCBI Taxonomy" id="536013"/>
    <lineage>
        <taxon>Eukaryota</taxon>
        <taxon>Metazoa</taxon>
        <taxon>Ecdysozoa</taxon>
        <taxon>Arthropoda</taxon>
        <taxon>Hexapoda</taxon>
        <taxon>Insecta</taxon>
        <taxon>Pterygota</taxon>
        <taxon>Neoptera</taxon>
        <taxon>Paraneoptera</taxon>
        <taxon>Hemiptera</taxon>
        <taxon>Sternorrhyncha</taxon>
        <taxon>Coccoidea</taxon>
        <taxon>Coccidae</taxon>
        <taxon>Parthenolecanium</taxon>
    </lineage>
</organism>
<keyword evidence="4 8" id="KW-0863">Zinc-finger</keyword>
<evidence type="ECO:0000259" key="10">
    <source>
        <dbReference type="PROSITE" id="PS50089"/>
    </source>
</evidence>
<feature type="transmembrane region" description="Helical" evidence="9">
    <location>
        <begin position="139"/>
        <end position="161"/>
    </location>
</feature>
<evidence type="ECO:0000313" key="11">
    <source>
        <dbReference type="EMBL" id="KAK7575714.1"/>
    </source>
</evidence>
<feature type="transmembrane region" description="Helical" evidence="9">
    <location>
        <begin position="96"/>
        <end position="113"/>
    </location>
</feature>
<dbReference type="PANTHER" id="PTHR22763">
    <property type="entry name" value="RING ZINC FINGER PROTEIN"/>
    <property type="match status" value="1"/>
</dbReference>
<dbReference type="Pfam" id="PF13705">
    <property type="entry name" value="TRC8_N"/>
    <property type="match status" value="1"/>
</dbReference>
<accession>A0AAN9T9W0</accession>
<dbReference type="AlphaFoldDB" id="A0AAN9T9W0"/>
<reference evidence="11 12" key="1">
    <citation type="submission" date="2024-03" db="EMBL/GenBank/DDBJ databases">
        <title>Adaptation during the transition from Ophiocordyceps entomopathogen to insect associate is accompanied by gene loss and intensified selection.</title>
        <authorList>
            <person name="Ward C.M."/>
            <person name="Onetto C.A."/>
            <person name="Borneman A.R."/>
        </authorList>
    </citation>
    <scope>NUCLEOTIDE SEQUENCE [LARGE SCALE GENOMIC DNA]</scope>
    <source>
        <strain evidence="11">AWRI1</strain>
        <tissue evidence="11">Single Adult Female</tissue>
    </source>
</reference>
<feature type="transmembrane region" description="Helical" evidence="9">
    <location>
        <begin position="429"/>
        <end position="449"/>
    </location>
</feature>
<feature type="transmembrane region" description="Helical" evidence="9">
    <location>
        <begin position="360"/>
        <end position="378"/>
    </location>
</feature>
<feature type="transmembrane region" description="Helical" evidence="9">
    <location>
        <begin position="390"/>
        <end position="409"/>
    </location>
</feature>
<dbReference type="InterPro" id="IPR001841">
    <property type="entry name" value="Znf_RING"/>
</dbReference>
<keyword evidence="5" id="KW-0862">Zinc</keyword>
<sequence>MAHLTVRFSTFIESVLRVPPLFVLDEIFKSGFTFPFNLWDSNDELSLLANQTVDADTADFGKLFYVSILFPLTKFLISFICCLLTLLIGILNVRELIIVYFYLISVSMLYFSYQRNVAFVSYIVATEAQIRTHDGESDAFYSMGAALIRTVMMQCVIGFLYQYLNPTVLKHRGLSKTVLISFLSPAVLCFLPFPQWILENIPFYTILLPIAISKYIFWSNIPAMTQYIAQGWRFCRNFVMGFGLPALLETEWSKLHIPVVLRLFWIIRLLDHTTTYIMENNLSKNVTDPLAFNETVLLTSYSGDVIVALPAFMQMVKSLMITGCETFIAVLGMTSLISYICQQIGYFFQYILLIEDEDKNFGTVSGILFCILALQTGLTGLEPEKRFVRLCRNFCLLFTALLHIIHSVLNPLLMSLSASHNPALHRHARALIVSGFLIIYPMWLLIYLWRSDSISTWLLAVSAFSLEVIVKMIVSLVIYFLFLLDFYRETFWEELDDYVYYIRSFGNTVEFCFGIFLFFNGAWILFYESGSAIRAMMMCIHAYFNIWCEAKSGWSMFMKRRTAVKKIDKLPDAKASELDDLKDVCSICYQQMKTAKITTCRHYFHAVCLRKWLYLQDYCPICHSILYPQEETKNRQNQEAVVG</sequence>
<feature type="transmembrane region" description="Helical" evidence="9">
    <location>
        <begin position="319"/>
        <end position="340"/>
    </location>
</feature>
<dbReference type="GO" id="GO:0036503">
    <property type="term" value="P:ERAD pathway"/>
    <property type="evidence" value="ECO:0007669"/>
    <property type="project" value="TreeGrafter"/>
</dbReference>
<feature type="transmembrane region" description="Helical" evidence="9">
    <location>
        <begin position="504"/>
        <end position="527"/>
    </location>
</feature>
<keyword evidence="6 9" id="KW-1133">Transmembrane helix</keyword>
<evidence type="ECO:0000256" key="7">
    <source>
        <dbReference type="ARBA" id="ARBA00023136"/>
    </source>
</evidence>
<evidence type="ECO:0000256" key="9">
    <source>
        <dbReference type="SAM" id="Phobius"/>
    </source>
</evidence>
<dbReference type="InterPro" id="IPR050731">
    <property type="entry name" value="HRD1_E3_ubiq-ligases"/>
</dbReference>
<name>A0AAN9T9W0_9HEMI</name>
<protein>
    <recommendedName>
        <fullName evidence="10">RING-type domain-containing protein</fullName>
    </recommendedName>
</protein>
<dbReference type="EMBL" id="JBBCAQ010000036">
    <property type="protein sequence ID" value="KAK7575714.1"/>
    <property type="molecule type" value="Genomic_DNA"/>
</dbReference>
<feature type="domain" description="RING-type" evidence="10">
    <location>
        <begin position="585"/>
        <end position="623"/>
    </location>
</feature>
<keyword evidence="3" id="KW-0479">Metal-binding</keyword>
<comment type="subcellular location">
    <subcellularLocation>
        <location evidence="1">Membrane</location>
        <topology evidence="1">Multi-pass membrane protein</topology>
    </subcellularLocation>
</comment>
<evidence type="ECO:0000256" key="1">
    <source>
        <dbReference type="ARBA" id="ARBA00004141"/>
    </source>
</evidence>
<dbReference type="PANTHER" id="PTHR22763:SF163">
    <property type="entry name" value="E3 UBIQUITIN-PROTEIN LIGASE RNF139"/>
    <property type="match status" value="1"/>
</dbReference>
<gene>
    <name evidence="11" type="ORF">V9T40_012000</name>
</gene>
<dbReference type="PROSITE" id="PS50089">
    <property type="entry name" value="ZF_RING_2"/>
    <property type="match status" value="1"/>
</dbReference>
<proteinExistence type="predicted"/>
<dbReference type="Gene3D" id="3.30.40.10">
    <property type="entry name" value="Zinc/RING finger domain, C3HC4 (zinc finger)"/>
    <property type="match status" value="1"/>
</dbReference>
<evidence type="ECO:0000256" key="4">
    <source>
        <dbReference type="ARBA" id="ARBA00022771"/>
    </source>
</evidence>
<keyword evidence="2 9" id="KW-0812">Transmembrane</keyword>
<evidence type="ECO:0000256" key="6">
    <source>
        <dbReference type="ARBA" id="ARBA00022989"/>
    </source>
</evidence>
<evidence type="ECO:0000313" key="12">
    <source>
        <dbReference type="Proteomes" id="UP001367676"/>
    </source>
</evidence>
<dbReference type="GO" id="GO:0036513">
    <property type="term" value="C:Derlin-1 retrotranslocation complex"/>
    <property type="evidence" value="ECO:0007669"/>
    <property type="project" value="TreeGrafter"/>
</dbReference>
<keyword evidence="12" id="KW-1185">Reference proteome</keyword>
<evidence type="ECO:0000256" key="2">
    <source>
        <dbReference type="ARBA" id="ARBA00022692"/>
    </source>
</evidence>
<dbReference type="GO" id="GO:0061630">
    <property type="term" value="F:ubiquitin protein ligase activity"/>
    <property type="evidence" value="ECO:0007669"/>
    <property type="project" value="TreeGrafter"/>
</dbReference>
<dbReference type="InterPro" id="IPR013083">
    <property type="entry name" value="Znf_RING/FYVE/PHD"/>
</dbReference>
<comment type="caution">
    <text evidence="11">The sequence shown here is derived from an EMBL/GenBank/DDBJ whole genome shotgun (WGS) entry which is preliminary data.</text>
</comment>
<dbReference type="InterPro" id="IPR025754">
    <property type="entry name" value="TRC8_N_dom"/>
</dbReference>
<dbReference type="SUPFAM" id="SSF57850">
    <property type="entry name" value="RING/U-box"/>
    <property type="match status" value="1"/>
</dbReference>
<dbReference type="Proteomes" id="UP001367676">
    <property type="component" value="Unassembled WGS sequence"/>
</dbReference>
<dbReference type="Pfam" id="PF13923">
    <property type="entry name" value="zf-C3HC4_2"/>
    <property type="match status" value="1"/>
</dbReference>
<dbReference type="SMART" id="SM00184">
    <property type="entry name" value="RING"/>
    <property type="match status" value="1"/>
</dbReference>
<feature type="transmembrane region" description="Helical" evidence="9">
    <location>
        <begin position="63"/>
        <end position="89"/>
    </location>
</feature>